<evidence type="ECO:0000256" key="1">
    <source>
        <dbReference type="SAM" id="MobiDB-lite"/>
    </source>
</evidence>
<dbReference type="InterPro" id="IPR005198">
    <property type="entry name" value="Glyco_hydro_76"/>
</dbReference>
<keyword evidence="2" id="KW-0378">Hydrolase</keyword>
<dbReference type="SUPFAM" id="SSF48208">
    <property type="entry name" value="Six-hairpin glycosidases"/>
    <property type="match status" value="1"/>
</dbReference>
<dbReference type="GO" id="GO:0016787">
    <property type="term" value="F:hydrolase activity"/>
    <property type="evidence" value="ECO:0007669"/>
    <property type="project" value="UniProtKB-KW"/>
</dbReference>
<feature type="region of interest" description="Disordered" evidence="1">
    <location>
        <begin position="333"/>
        <end position="356"/>
    </location>
</feature>
<dbReference type="EMBL" id="CP136137">
    <property type="protein sequence ID" value="WYY05691.1"/>
    <property type="molecule type" value="Genomic_DNA"/>
</dbReference>
<dbReference type="InterPro" id="IPR053169">
    <property type="entry name" value="MUG_Protein"/>
</dbReference>
<dbReference type="Proteomes" id="UP001479933">
    <property type="component" value="Chromosome"/>
</dbReference>
<dbReference type="RefSeq" id="WP_066164887.1">
    <property type="nucleotide sequence ID" value="NZ_CP136137.1"/>
</dbReference>
<dbReference type="PANTHER" id="PTHR47791:SF3">
    <property type="entry name" value="MEIOTICALLY UP-REGULATED GENE 191 PROTEIN"/>
    <property type="match status" value="1"/>
</dbReference>
<proteinExistence type="predicted"/>
<evidence type="ECO:0000313" key="2">
    <source>
        <dbReference type="EMBL" id="WYY05691.1"/>
    </source>
</evidence>
<dbReference type="Gene3D" id="1.50.10.20">
    <property type="match status" value="1"/>
</dbReference>
<organism evidence="2 3">
    <name type="scientific">Gordonia hydrophobica</name>
    <dbReference type="NCBI Taxonomy" id="40516"/>
    <lineage>
        <taxon>Bacteria</taxon>
        <taxon>Bacillati</taxon>
        <taxon>Actinomycetota</taxon>
        <taxon>Actinomycetes</taxon>
        <taxon>Mycobacteriales</taxon>
        <taxon>Gordoniaceae</taxon>
        <taxon>Gordonia</taxon>
    </lineage>
</organism>
<dbReference type="PANTHER" id="PTHR47791">
    <property type="entry name" value="MEIOTICALLY UP-REGULATED GENE 191 PROTEIN"/>
    <property type="match status" value="1"/>
</dbReference>
<gene>
    <name evidence="2" type="ORF">RVF87_11400</name>
</gene>
<dbReference type="InterPro" id="IPR008928">
    <property type="entry name" value="6-hairpin_glycosidase_sf"/>
</dbReference>
<keyword evidence="3" id="KW-1185">Reference proteome</keyword>
<name>A0ABZ2TVY3_9ACTN</name>
<reference evidence="2 3" key="1">
    <citation type="journal article" date="2023" name="Virus Evol.">
        <title>Computational host range prediction-The good, the bad, and the ugly.</title>
        <authorList>
            <person name="Howell A.A."/>
            <person name="Versoza C.J."/>
            <person name="Pfeifer S.P."/>
        </authorList>
    </citation>
    <scope>NUCLEOTIDE SEQUENCE [LARGE SCALE GENOMIC DNA]</scope>
    <source>
        <strain evidence="2 3">1610/1b</strain>
    </source>
</reference>
<evidence type="ECO:0000313" key="3">
    <source>
        <dbReference type="Proteomes" id="UP001479933"/>
    </source>
</evidence>
<dbReference type="Pfam" id="PF03663">
    <property type="entry name" value="Glyco_hydro_76"/>
    <property type="match status" value="1"/>
</dbReference>
<protein>
    <submittedName>
        <fullName evidence="2">Glycoside hydrolase family 76 protein</fullName>
    </submittedName>
</protein>
<sequence>MAVESKSQAQDRAAAAQSMIAVHHVRRLLGVIPGTRIGAVAWPPVAHARCRDRLTASWNYWWQAHLVDLLVDGAIHRDDDRCATDAVALLRGILLHNGLRWTNRYYDDMAWMGLAVERVDRHLGRSHRRARRALTSTIANAWAPALGGGIPWRTSDTFFNAPANGPGAVLLARTGRPDRAVEMADWMHRELLLPSGLIADGLRVDSNRSRELDSTAFTYCQGVALGAEVEAYRITGDDVHLDRIDALVRAVTAQLTTDGVIVGAGGGDGGLFAGILARYLALVATDLPESAREVRTRAAQIVLHSADAVWEHRAVARDGLPVFGPDWRRPARVPDDSGRAARKIGGAVSSSQTPERDLSVQISAGMTLEAAVSVTIGSSEHTGSANPD</sequence>
<accession>A0ABZ2TVY3</accession>